<dbReference type="PANTHER" id="PTHR10404:SF77">
    <property type="entry name" value="GLUTAMATE CARBOXYPEPTIDASE 2 HOMOLOG"/>
    <property type="match status" value="1"/>
</dbReference>
<reference evidence="2" key="1">
    <citation type="submission" date="2020-09" db="EMBL/GenBank/DDBJ databases">
        <authorList>
            <person name="Kikuchi T."/>
        </authorList>
    </citation>
    <scope>NUCLEOTIDE SEQUENCE</scope>
    <source>
        <strain evidence="2">SH1</strain>
    </source>
</reference>
<dbReference type="OrthoDB" id="5841748at2759"/>
<evidence type="ECO:0000313" key="2">
    <source>
        <dbReference type="EMBL" id="CAD5229706.1"/>
    </source>
</evidence>
<dbReference type="EMBL" id="CAJFCW020000006">
    <property type="protein sequence ID" value="CAG9127207.1"/>
    <property type="molecule type" value="Genomic_DNA"/>
</dbReference>
<comment type="caution">
    <text evidence="2">The sequence shown here is derived from an EMBL/GenBank/DDBJ whole genome shotgun (WGS) entry which is preliminary data.</text>
</comment>
<organism evidence="2 3">
    <name type="scientific">Bursaphelenchus okinawaensis</name>
    <dbReference type="NCBI Taxonomy" id="465554"/>
    <lineage>
        <taxon>Eukaryota</taxon>
        <taxon>Metazoa</taxon>
        <taxon>Ecdysozoa</taxon>
        <taxon>Nematoda</taxon>
        <taxon>Chromadorea</taxon>
        <taxon>Rhabditida</taxon>
        <taxon>Tylenchina</taxon>
        <taxon>Tylenchomorpha</taxon>
        <taxon>Aphelenchoidea</taxon>
        <taxon>Aphelenchoididae</taxon>
        <taxon>Bursaphelenchus</taxon>
    </lineage>
</organism>
<evidence type="ECO:0000259" key="1">
    <source>
        <dbReference type="Pfam" id="PF04253"/>
    </source>
</evidence>
<dbReference type="PANTHER" id="PTHR10404">
    <property type="entry name" value="N-ACETYLATED-ALPHA-LINKED ACIDIC DIPEPTIDASE"/>
    <property type="match status" value="1"/>
</dbReference>
<dbReference type="InterPro" id="IPR039373">
    <property type="entry name" value="Peptidase_M28B"/>
</dbReference>
<dbReference type="SUPFAM" id="SSF47672">
    <property type="entry name" value="Transferrin receptor-like dimerisation domain"/>
    <property type="match status" value="1"/>
</dbReference>
<sequence length="178" mass="20189">MQLVKDFAEPDVVPINASLFAHHFLDFYVRDLKKDIDDLSMKIPQIKQVITQYTNLLNNAKEFVRVADAFQKSIRDNKFNAWTLNTRSINDRLMAMERCFVGPEGLPGSPERRNVLFSVSASNSYAGKVMPGVYDQLEALSLAKTENERDQVAKLVVEQISHVQYGVQCATHTLGIHF</sequence>
<protein>
    <recommendedName>
        <fullName evidence="1">Transferrin receptor-like dimerisation domain-containing protein</fullName>
    </recommendedName>
</protein>
<dbReference type="Gene3D" id="1.20.930.40">
    <property type="entry name" value="Transferrin receptor-like, dimerisation domain"/>
    <property type="match status" value="1"/>
</dbReference>
<dbReference type="Proteomes" id="UP000783686">
    <property type="component" value="Unassembled WGS sequence"/>
</dbReference>
<keyword evidence="3" id="KW-1185">Reference proteome</keyword>
<gene>
    <name evidence="2" type="ORF">BOKJ2_LOCUS13765</name>
</gene>
<dbReference type="InterPro" id="IPR036757">
    <property type="entry name" value="TFR-like_dimer_dom_sf"/>
</dbReference>
<dbReference type="InterPro" id="IPR007365">
    <property type="entry name" value="TFR-like_dimer_dom"/>
</dbReference>
<feature type="domain" description="Transferrin receptor-like dimerisation" evidence="1">
    <location>
        <begin position="47"/>
        <end position="174"/>
    </location>
</feature>
<dbReference type="AlphaFoldDB" id="A0A811LPK1"/>
<accession>A0A811LPK1</accession>
<evidence type="ECO:0000313" key="3">
    <source>
        <dbReference type="Proteomes" id="UP000614601"/>
    </source>
</evidence>
<proteinExistence type="predicted"/>
<dbReference type="Pfam" id="PF04253">
    <property type="entry name" value="TFR_dimer"/>
    <property type="match status" value="1"/>
</dbReference>
<dbReference type="GO" id="GO:0004180">
    <property type="term" value="F:carboxypeptidase activity"/>
    <property type="evidence" value="ECO:0007669"/>
    <property type="project" value="TreeGrafter"/>
</dbReference>
<name>A0A811LPK1_9BILA</name>
<dbReference type="EMBL" id="CAJFDH010000006">
    <property type="protein sequence ID" value="CAD5229706.1"/>
    <property type="molecule type" value="Genomic_DNA"/>
</dbReference>
<dbReference type="Proteomes" id="UP000614601">
    <property type="component" value="Unassembled WGS sequence"/>
</dbReference>